<comment type="caution">
    <text evidence="3">The sequence shown here is derived from an EMBL/GenBank/DDBJ whole genome shotgun (WGS) entry which is preliminary data.</text>
</comment>
<evidence type="ECO:0000256" key="1">
    <source>
        <dbReference type="SAM" id="Phobius"/>
    </source>
</evidence>
<organism evidence="3 4">
    <name type="scientific">Rotaria sordida</name>
    <dbReference type="NCBI Taxonomy" id="392033"/>
    <lineage>
        <taxon>Eukaryota</taxon>
        <taxon>Metazoa</taxon>
        <taxon>Spiralia</taxon>
        <taxon>Gnathifera</taxon>
        <taxon>Rotifera</taxon>
        <taxon>Eurotatoria</taxon>
        <taxon>Bdelloidea</taxon>
        <taxon>Philodinida</taxon>
        <taxon>Philodinidae</taxon>
        <taxon>Rotaria</taxon>
    </lineage>
</organism>
<sequence>MSSEKLYEQNMDTMEKLKMHTTRILLGIGMLIGLALLVIFIVILLVLAFAFLKSFNTNTMTDYGTGLSTFIFNSTVDHAVC</sequence>
<protein>
    <submittedName>
        <fullName evidence="3">Uncharacterized protein</fullName>
    </submittedName>
</protein>
<evidence type="ECO:0000313" key="3">
    <source>
        <dbReference type="EMBL" id="CAF1465421.1"/>
    </source>
</evidence>
<keyword evidence="1" id="KW-0472">Membrane</keyword>
<gene>
    <name evidence="3" type="ORF">JXQ802_LOCUS38418</name>
    <name evidence="2" type="ORF">PYM288_LOCUS24603</name>
</gene>
<name>A0A815QMV4_9BILA</name>
<evidence type="ECO:0000313" key="2">
    <source>
        <dbReference type="EMBL" id="CAF1195911.1"/>
    </source>
</evidence>
<keyword evidence="1" id="KW-1133">Transmembrane helix</keyword>
<dbReference type="EMBL" id="CAJNOH010001255">
    <property type="protein sequence ID" value="CAF1195911.1"/>
    <property type="molecule type" value="Genomic_DNA"/>
</dbReference>
<keyword evidence="4" id="KW-1185">Reference proteome</keyword>
<dbReference type="Proteomes" id="UP000663854">
    <property type="component" value="Unassembled WGS sequence"/>
</dbReference>
<dbReference type="AlphaFoldDB" id="A0A815QMV4"/>
<accession>A0A815QMV4</accession>
<evidence type="ECO:0000313" key="4">
    <source>
        <dbReference type="Proteomes" id="UP000663870"/>
    </source>
</evidence>
<feature type="transmembrane region" description="Helical" evidence="1">
    <location>
        <begin position="24"/>
        <end position="52"/>
    </location>
</feature>
<proteinExistence type="predicted"/>
<keyword evidence="1" id="KW-0812">Transmembrane</keyword>
<dbReference type="EMBL" id="CAJNOL010002129">
    <property type="protein sequence ID" value="CAF1465421.1"/>
    <property type="molecule type" value="Genomic_DNA"/>
</dbReference>
<dbReference type="Proteomes" id="UP000663870">
    <property type="component" value="Unassembled WGS sequence"/>
</dbReference>
<reference evidence="3" key="1">
    <citation type="submission" date="2021-02" db="EMBL/GenBank/DDBJ databases">
        <authorList>
            <person name="Nowell W R."/>
        </authorList>
    </citation>
    <scope>NUCLEOTIDE SEQUENCE</scope>
</reference>